<keyword evidence="4 9" id="KW-0378">Hydrolase</keyword>
<dbReference type="NCBIfam" id="NF000868">
    <property type="entry name" value="PRK00080.1"/>
    <property type="match status" value="1"/>
</dbReference>
<dbReference type="InterPro" id="IPR036388">
    <property type="entry name" value="WH-like_DNA-bd_sf"/>
</dbReference>
<organism evidence="11 12">
    <name type="scientific">Anaerohalosphaera lusitana</name>
    <dbReference type="NCBI Taxonomy" id="1936003"/>
    <lineage>
        <taxon>Bacteria</taxon>
        <taxon>Pseudomonadati</taxon>
        <taxon>Planctomycetota</taxon>
        <taxon>Phycisphaerae</taxon>
        <taxon>Sedimentisphaerales</taxon>
        <taxon>Anaerohalosphaeraceae</taxon>
        <taxon>Anaerohalosphaera</taxon>
    </lineage>
</organism>
<evidence type="ECO:0000256" key="6">
    <source>
        <dbReference type="ARBA" id="ARBA00023125"/>
    </source>
</evidence>
<dbReference type="EMBL" id="CP019791">
    <property type="protein sequence ID" value="AQT67630.1"/>
    <property type="molecule type" value="Genomic_DNA"/>
</dbReference>
<keyword evidence="5 9" id="KW-0067">ATP-binding</keyword>
<evidence type="ECO:0000313" key="11">
    <source>
        <dbReference type="EMBL" id="AQT67630.1"/>
    </source>
</evidence>
<feature type="binding site" evidence="9">
    <location>
        <position position="184"/>
    </location>
    <ligand>
        <name>ATP</name>
        <dbReference type="ChEBI" id="CHEBI:30616"/>
    </ligand>
</feature>
<feature type="binding site" evidence="9">
    <location>
        <position position="68"/>
    </location>
    <ligand>
        <name>ATP</name>
        <dbReference type="ChEBI" id="CHEBI:30616"/>
    </ligand>
</feature>
<comment type="caution">
    <text evidence="9">Lacks conserved residue(s) required for the propagation of feature annotation.</text>
</comment>
<dbReference type="Gene3D" id="3.40.50.300">
    <property type="entry name" value="P-loop containing nucleotide triphosphate hydrolases"/>
    <property type="match status" value="1"/>
</dbReference>
<dbReference type="GO" id="GO:0005524">
    <property type="term" value="F:ATP binding"/>
    <property type="evidence" value="ECO:0007669"/>
    <property type="project" value="UniProtKB-UniRule"/>
</dbReference>
<keyword evidence="11" id="KW-0347">Helicase</keyword>
<evidence type="ECO:0000256" key="2">
    <source>
        <dbReference type="ARBA" id="ARBA00022741"/>
    </source>
</evidence>
<feature type="binding site" evidence="9">
    <location>
        <position position="313"/>
    </location>
    <ligand>
        <name>DNA</name>
        <dbReference type="ChEBI" id="CHEBI:16991"/>
    </ligand>
</feature>
<feature type="binding site" evidence="9">
    <location>
        <position position="65"/>
    </location>
    <ligand>
        <name>ATP</name>
        <dbReference type="ChEBI" id="CHEBI:30616"/>
    </ligand>
</feature>
<evidence type="ECO:0000256" key="9">
    <source>
        <dbReference type="HAMAP-Rule" id="MF_00016"/>
    </source>
</evidence>
<dbReference type="AlphaFoldDB" id="A0A1U9NJ68"/>
<keyword evidence="3 9" id="KW-0227">DNA damage</keyword>
<protein>
    <recommendedName>
        <fullName evidence="9">Holliday junction branch migration complex subunit RuvB</fullName>
        <ecNumber evidence="9">3.6.4.-</ecNumber>
    </recommendedName>
</protein>
<dbReference type="KEGG" id="alus:STSP2_00778"/>
<dbReference type="CDD" id="cd00009">
    <property type="entry name" value="AAA"/>
    <property type="match status" value="1"/>
</dbReference>
<gene>
    <name evidence="11" type="primary">ruvB_1</name>
    <name evidence="9" type="synonym">ruvB</name>
    <name evidence="11" type="ORF">STSP2_00778</name>
</gene>
<dbReference type="EC" id="3.6.4.-" evidence="9"/>
<dbReference type="GO" id="GO:0006310">
    <property type="term" value="P:DNA recombination"/>
    <property type="evidence" value="ECO:0007669"/>
    <property type="project" value="UniProtKB-UniRule"/>
</dbReference>
<name>A0A1U9NJ68_9BACT</name>
<feature type="binding site" evidence="9">
    <location>
        <position position="69"/>
    </location>
    <ligand>
        <name>Mg(2+)</name>
        <dbReference type="ChEBI" id="CHEBI:18420"/>
    </ligand>
</feature>
<dbReference type="SUPFAM" id="SSF46785">
    <property type="entry name" value="Winged helix' DNA-binding domain"/>
    <property type="match status" value="1"/>
</dbReference>
<dbReference type="GO" id="GO:0048476">
    <property type="term" value="C:Holliday junction resolvase complex"/>
    <property type="evidence" value="ECO:0007669"/>
    <property type="project" value="UniProtKB-UniRule"/>
</dbReference>
<feature type="binding site" evidence="9">
    <location>
        <position position="24"/>
    </location>
    <ligand>
        <name>ATP</name>
        <dbReference type="ChEBI" id="CHEBI:30616"/>
    </ligand>
</feature>
<feature type="binding site" evidence="9">
    <location>
        <position position="318"/>
    </location>
    <ligand>
        <name>DNA</name>
        <dbReference type="ChEBI" id="CHEBI:16991"/>
    </ligand>
</feature>
<feature type="binding site" evidence="9">
    <location>
        <begin position="131"/>
        <end position="133"/>
    </location>
    <ligand>
        <name>ATP</name>
        <dbReference type="ChEBI" id="CHEBI:30616"/>
    </ligand>
</feature>
<feature type="binding site" evidence="9">
    <location>
        <position position="174"/>
    </location>
    <ligand>
        <name>ATP</name>
        <dbReference type="ChEBI" id="CHEBI:30616"/>
    </ligand>
</feature>
<evidence type="ECO:0000256" key="3">
    <source>
        <dbReference type="ARBA" id="ARBA00022763"/>
    </source>
</evidence>
<dbReference type="Pfam" id="PF05491">
    <property type="entry name" value="WHD_RuvB"/>
    <property type="match status" value="1"/>
</dbReference>
<dbReference type="Gene3D" id="1.10.8.60">
    <property type="match status" value="1"/>
</dbReference>
<comment type="catalytic activity">
    <reaction evidence="9">
        <text>ATP + H2O = ADP + phosphate + H(+)</text>
        <dbReference type="Rhea" id="RHEA:13065"/>
        <dbReference type="ChEBI" id="CHEBI:15377"/>
        <dbReference type="ChEBI" id="CHEBI:15378"/>
        <dbReference type="ChEBI" id="CHEBI:30616"/>
        <dbReference type="ChEBI" id="CHEBI:43474"/>
        <dbReference type="ChEBI" id="CHEBI:456216"/>
    </reaction>
</comment>
<comment type="function">
    <text evidence="9">The RuvA-RuvB-RuvC complex processes Holliday junction (HJ) DNA during genetic recombination and DNA repair, while the RuvA-RuvB complex plays an important role in the rescue of blocked DNA replication forks via replication fork reversal (RFR). RuvA specifically binds to HJ cruciform DNA, conferring on it an open structure. The RuvB hexamer acts as an ATP-dependent pump, pulling dsDNA into and through the RuvAB complex. RuvB forms 2 homohexamers on either side of HJ DNA bound by 1 or 2 RuvA tetramers; 4 subunits per hexamer contact DNA at a time. Coordinated motions by a converter formed by DNA-disengaged RuvB subunits stimulates ATP hydrolysis and nucleotide exchange. Immobilization of the converter enables RuvB to convert the ATP-contained energy into a lever motion, pulling 2 nucleotides of DNA out of the RuvA tetramer per ATP hydrolyzed, thus driving DNA branch migration. The RuvB motors rotate together with the DNA substrate, which together with the progressing nucleotide cycle form the mechanistic basis for DNA recombination by continuous HJ branch migration. Branch migration allows RuvC to scan DNA until it finds its consensus sequence, where it cleaves and resolves cruciform DNA.</text>
</comment>
<dbReference type="OrthoDB" id="9804478at2"/>
<keyword evidence="6 9" id="KW-0238">DNA-binding</keyword>
<dbReference type="GO" id="GO:0006281">
    <property type="term" value="P:DNA repair"/>
    <property type="evidence" value="ECO:0007669"/>
    <property type="project" value="UniProtKB-UniRule"/>
</dbReference>
<feature type="domain" description="AAA+ ATPase" evidence="10">
    <location>
        <begin position="54"/>
        <end position="185"/>
    </location>
</feature>
<dbReference type="PANTHER" id="PTHR42848">
    <property type="match status" value="1"/>
</dbReference>
<keyword evidence="12" id="KW-1185">Reference proteome</keyword>
<evidence type="ECO:0000256" key="8">
    <source>
        <dbReference type="ARBA" id="ARBA00023204"/>
    </source>
</evidence>
<dbReference type="SMART" id="SM00382">
    <property type="entry name" value="AAA"/>
    <property type="match status" value="1"/>
</dbReference>
<keyword evidence="7 9" id="KW-0233">DNA recombination</keyword>
<accession>A0A1U9NJ68</accession>
<dbReference type="InterPro" id="IPR003593">
    <property type="entry name" value="AAA+_ATPase"/>
</dbReference>
<dbReference type="Gene3D" id="1.10.10.10">
    <property type="entry name" value="Winged helix-like DNA-binding domain superfamily/Winged helix DNA-binding domain"/>
    <property type="match status" value="1"/>
</dbReference>
<sequence length="346" mass="38167">MAIDRVLSSDSGGPLEENFSLALRPRTIEECVGQDNVREKLKIAVQAAAQRGEPLEHILFYGPPGLGKTTLANIIANEMNSAIRVSSGPALTKQGDVMGMLTNVNEGDILFIDEIHRLSAPVEEFIYPAMEDFKVDFTVESGMHAKTINFPLKRFTLIGATTRAGLLSAPLRGRFGMLLHLEYYSDEQLTQIVARSARLLGLDSDADSLGLIASRSRGTPRIANRLLKRVRDYAQVKGSGRLTVDIVERALKMEQIDELGLDELDRSFMRALVNVYDGGPAGIDAIAATLGEERDTLEDVVEPYLLQVGFVRRTKRGREITKAACDHLGLPYKGADKEEHEQKDLF</sequence>
<keyword evidence="1 9" id="KW-0963">Cytoplasm</keyword>
<reference evidence="12" key="1">
    <citation type="submission" date="2017-02" db="EMBL/GenBank/DDBJ databases">
        <title>Comparative genomics and description of representatives of a novel lineage of planctomycetes thriving in anoxic sediments.</title>
        <authorList>
            <person name="Spring S."/>
            <person name="Bunk B."/>
            <person name="Sproer C."/>
        </authorList>
    </citation>
    <scope>NUCLEOTIDE SEQUENCE [LARGE SCALE GENOMIC DNA]</scope>
    <source>
        <strain evidence="12">ST-NAGAB-D1</strain>
    </source>
</reference>
<feature type="region of interest" description="Small ATPAse domain (RuvB-S)" evidence="9">
    <location>
        <begin position="185"/>
        <end position="255"/>
    </location>
</feature>
<evidence type="ECO:0000256" key="7">
    <source>
        <dbReference type="ARBA" id="ARBA00023172"/>
    </source>
</evidence>
<dbReference type="RefSeq" id="WP_146659978.1">
    <property type="nucleotide sequence ID" value="NZ_CP019791.1"/>
</dbReference>
<feature type="binding site" evidence="9">
    <location>
        <position position="221"/>
    </location>
    <ligand>
        <name>ATP</name>
        <dbReference type="ChEBI" id="CHEBI:30616"/>
    </ligand>
</feature>
<keyword evidence="2 9" id="KW-0547">Nucleotide-binding</keyword>
<feature type="region of interest" description="Head domain (RuvB-H)" evidence="9">
    <location>
        <begin position="258"/>
        <end position="346"/>
    </location>
</feature>
<dbReference type="Proteomes" id="UP000189674">
    <property type="component" value="Chromosome"/>
</dbReference>
<evidence type="ECO:0000259" key="10">
    <source>
        <dbReference type="SMART" id="SM00382"/>
    </source>
</evidence>
<dbReference type="InterPro" id="IPR027417">
    <property type="entry name" value="P-loop_NTPase"/>
</dbReference>
<dbReference type="GO" id="GO:0005737">
    <property type="term" value="C:cytoplasm"/>
    <property type="evidence" value="ECO:0007669"/>
    <property type="project" value="UniProtKB-SubCell"/>
</dbReference>
<evidence type="ECO:0000256" key="5">
    <source>
        <dbReference type="ARBA" id="ARBA00022840"/>
    </source>
</evidence>
<comment type="subunit">
    <text evidence="9">Homohexamer. Forms an RuvA(8)-RuvB(12)-Holliday junction (HJ) complex. HJ DNA is sandwiched between 2 RuvA tetramers; dsDNA enters through RuvA and exits via RuvB. An RuvB hexamer assembles on each DNA strand where it exits the tetramer. Each RuvB hexamer is contacted by two RuvA subunits (via domain III) on 2 adjacent RuvB subunits; this complex drives branch migration. In the full resolvosome a probable DNA-RuvA(4)-RuvB(12)-RuvC(2) complex forms which resolves the HJ.</text>
</comment>
<dbReference type="GO" id="GO:0016887">
    <property type="term" value="F:ATP hydrolysis activity"/>
    <property type="evidence" value="ECO:0007669"/>
    <property type="project" value="RHEA"/>
</dbReference>
<feature type="binding site" evidence="9">
    <location>
        <position position="69"/>
    </location>
    <ligand>
        <name>ATP</name>
        <dbReference type="ChEBI" id="CHEBI:30616"/>
    </ligand>
</feature>
<dbReference type="InterPro" id="IPR041445">
    <property type="entry name" value="AAA_lid_4"/>
</dbReference>
<dbReference type="InterPro" id="IPR008823">
    <property type="entry name" value="RuvB_wg_C"/>
</dbReference>
<proteinExistence type="inferred from homology"/>
<dbReference type="InterPro" id="IPR008824">
    <property type="entry name" value="RuvB-like_N"/>
</dbReference>
<comment type="domain">
    <text evidence="9">Has 3 domains, the large (RuvB-L) and small ATPase (RuvB-S) domains and the C-terminal head (RuvB-H) domain. The head domain binds DNA, while the ATPase domains jointly bind ATP, ADP or are empty depending on the state of the subunit in the translocation cycle. During a single DNA translocation step the structure of each domain remains the same, but their relative positions change.</text>
</comment>
<dbReference type="STRING" id="1936003.STSP2_00778"/>
<evidence type="ECO:0000256" key="1">
    <source>
        <dbReference type="ARBA" id="ARBA00022490"/>
    </source>
</evidence>
<feature type="binding site" evidence="9">
    <location>
        <position position="70"/>
    </location>
    <ligand>
        <name>ATP</name>
        <dbReference type="ChEBI" id="CHEBI:30616"/>
    </ligand>
</feature>
<feature type="binding site" evidence="9">
    <location>
        <position position="294"/>
    </location>
    <ligand>
        <name>DNA</name>
        <dbReference type="ChEBI" id="CHEBI:16991"/>
    </ligand>
</feature>
<dbReference type="HAMAP" id="MF_00016">
    <property type="entry name" value="DNA_HJ_migration_RuvB"/>
    <property type="match status" value="1"/>
</dbReference>
<comment type="subcellular location">
    <subcellularLocation>
        <location evidence="9">Cytoplasm</location>
    </subcellularLocation>
</comment>
<dbReference type="Pfam" id="PF05496">
    <property type="entry name" value="RuvB_N"/>
    <property type="match status" value="1"/>
</dbReference>
<keyword evidence="8 9" id="KW-0234">DNA repair</keyword>
<feature type="binding site" evidence="9">
    <location>
        <position position="23"/>
    </location>
    <ligand>
        <name>ATP</name>
        <dbReference type="ChEBI" id="CHEBI:30616"/>
    </ligand>
</feature>
<evidence type="ECO:0000313" key="12">
    <source>
        <dbReference type="Proteomes" id="UP000189674"/>
    </source>
</evidence>
<dbReference type="GO" id="GO:0009378">
    <property type="term" value="F:four-way junction helicase activity"/>
    <property type="evidence" value="ECO:0007669"/>
    <property type="project" value="InterPro"/>
</dbReference>
<dbReference type="InterPro" id="IPR036390">
    <property type="entry name" value="WH_DNA-bd_sf"/>
</dbReference>
<dbReference type="SUPFAM" id="SSF52540">
    <property type="entry name" value="P-loop containing nucleoside triphosphate hydrolases"/>
    <property type="match status" value="1"/>
</dbReference>
<dbReference type="InterPro" id="IPR004605">
    <property type="entry name" value="DNA_helicase_Holl-junc_RuvB"/>
</dbReference>
<comment type="similarity">
    <text evidence="9">Belongs to the RuvB family.</text>
</comment>
<evidence type="ECO:0000256" key="4">
    <source>
        <dbReference type="ARBA" id="ARBA00022801"/>
    </source>
</evidence>
<dbReference type="PANTHER" id="PTHR42848:SF1">
    <property type="entry name" value="HOLLIDAY JUNCTION BRANCH MIGRATION COMPLEX SUBUNIT RUVB"/>
    <property type="match status" value="1"/>
</dbReference>
<dbReference type="NCBIfam" id="TIGR00635">
    <property type="entry name" value="ruvB"/>
    <property type="match status" value="1"/>
</dbReference>
<dbReference type="Pfam" id="PF17864">
    <property type="entry name" value="AAA_lid_4"/>
    <property type="match status" value="1"/>
</dbReference>
<dbReference type="GO" id="GO:0000400">
    <property type="term" value="F:four-way junction DNA binding"/>
    <property type="evidence" value="ECO:0007669"/>
    <property type="project" value="UniProtKB-UniRule"/>
</dbReference>